<feature type="compositionally biased region" description="Polar residues" evidence="1">
    <location>
        <begin position="13"/>
        <end position="27"/>
    </location>
</feature>
<proteinExistence type="predicted"/>
<comment type="caution">
    <text evidence="2">The sequence shown here is derived from an EMBL/GenBank/DDBJ whole genome shotgun (WGS) entry which is preliminary data.</text>
</comment>
<organism evidence="2">
    <name type="scientific">hydrocarbon metagenome</name>
    <dbReference type="NCBI Taxonomy" id="938273"/>
    <lineage>
        <taxon>unclassified sequences</taxon>
        <taxon>metagenomes</taxon>
        <taxon>ecological metagenomes</taxon>
    </lineage>
</organism>
<dbReference type="EMBL" id="LNQE01001490">
    <property type="protein sequence ID" value="KUG16556.1"/>
    <property type="molecule type" value="Genomic_DNA"/>
</dbReference>
<reference evidence="2" key="1">
    <citation type="journal article" date="2015" name="Proc. Natl. Acad. Sci. U.S.A.">
        <title>Networks of energetic and metabolic interactions define dynamics in microbial communities.</title>
        <authorList>
            <person name="Embree M."/>
            <person name="Liu J.K."/>
            <person name="Al-Bassam M.M."/>
            <person name="Zengler K."/>
        </authorList>
    </citation>
    <scope>NUCLEOTIDE SEQUENCE</scope>
</reference>
<gene>
    <name evidence="2" type="ORF">ASZ90_013775</name>
</gene>
<sequence>MAKNKKKSKGPQDRNSNYQMKNGNPISKNRDKKASSASAAQASSKSSGQKGLLSGISKSISSATGSLTKKLKH</sequence>
<feature type="compositionally biased region" description="Low complexity" evidence="1">
    <location>
        <begin position="35"/>
        <end position="62"/>
    </location>
</feature>
<feature type="region of interest" description="Disordered" evidence="1">
    <location>
        <begin position="1"/>
        <end position="73"/>
    </location>
</feature>
<evidence type="ECO:0000256" key="1">
    <source>
        <dbReference type="SAM" id="MobiDB-lite"/>
    </source>
</evidence>
<accession>A0A0W8F6S8</accession>
<dbReference type="AlphaFoldDB" id="A0A0W8F6S8"/>
<name>A0A0W8F6S8_9ZZZZ</name>
<protein>
    <submittedName>
        <fullName evidence="2">Uncharacterized protein</fullName>
    </submittedName>
</protein>
<evidence type="ECO:0000313" key="2">
    <source>
        <dbReference type="EMBL" id="KUG16556.1"/>
    </source>
</evidence>